<proteinExistence type="predicted"/>
<dbReference type="AlphaFoldDB" id="A0A3T0N3C8"/>
<dbReference type="SUPFAM" id="SSF55347">
    <property type="entry name" value="Glyceraldehyde-3-phosphate dehydrogenase-like, C-terminal domain"/>
    <property type="match status" value="1"/>
</dbReference>
<dbReference type="Pfam" id="PF01408">
    <property type="entry name" value="GFO_IDH_MocA"/>
    <property type="match status" value="1"/>
</dbReference>
<dbReference type="PANTHER" id="PTHR43593:SF1">
    <property type="entry name" value="INOSITOL 2-DEHYDROGENASE"/>
    <property type="match status" value="1"/>
</dbReference>
<keyword evidence="4" id="KW-1185">Reference proteome</keyword>
<gene>
    <name evidence="3" type="ORF">EBB79_11810</name>
</gene>
<organism evidence="3 4">
    <name type="scientific">Parasedimentitalea marina</name>
    <dbReference type="NCBI Taxonomy" id="2483033"/>
    <lineage>
        <taxon>Bacteria</taxon>
        <taxon>Pseudomonadati</taxon>
        <taxon>Pseudomonadota</taxon>
        <taxon>Alphaproteobacteria</taxon>
        <taxon>Rhodobacterales</taxon>
        <taxon>Paracoccaceae</taxon>
        <taxon>Parasedimentitalea</taxon>
    </lineage>
</organism>
<dbReference type="InterPro" id="IPR036291">
    <property type="entry name" value="NAD(P)-bd_dom_sf"/>
</dbReference>
<dbReference type="KEGG" id="sedi:EBB79_11810"/>
<dbReference type="Gene3D" id="3.40.50.720">
    <property type="entry name" value="NAD(P)-binding Rossmann-like Domain"/>
    <property type="match status" value="1"/>
</dbReference>
<name>A0A3T0N3C8_9RHOB</name>
<dbReference type="OrthoDB" id="9792935at2"/>
<dbReference type="Pfam" id="PF02894">
    <property type="entry name" value="GFO_IDH_MocA_C"/>
    <property type="match status" value="1"/>
</dbReference>
<dbReference type="GO" id="GO:0000166">
    <property type="term" value="F:nucleotide binding"/>
    <property type="evidence" value="ECO:0007669"/>
    <property type="project" value="InterPro"/>
</dbReference>
<dbReference type="PANTHER" id="PTHR43593">
    <property type="match status" value="1"/>
</dbReference>
<dbReference type="InterPro" id="IPR004104">
    <property type="entry name" value="Gfo/Idh/MocA-like_OxRdtase_C"/>
</dbReference>
<accession>A0A3T0N3C8</accession>
<evidence type="ECO:0000259" key="2">
    <source>
        <dbReference type="Pfam" id="PF02894"/>
    </source>
</evidence>
<dbReference type="EMBL" id="CP033219">
    <property type="protein sequence ID" value="AZV78494.1"/>
    <property type="molecule type" value="Genomic_DNA"/>
</dbReference>
<feature type="domain" description="Gfo/Idh/MocA-like oxidoreductase C-terminal" evidence="2">
    <location>
        <begin position="138"/>
        <end position="321"/>
    </location>
</feature>
<feature type="domain" description="Gfo/Idh/MocA-like oxidoreductase N-terminal" evidence="1">
    <location>
        <begin position="3"/>
        <end position="122"/>
    </location>
</feature>
<dbReference type="InterPro" id="IPR050424">
    <property type="entry name" value="Gfo-Idh-MocA_inositol_DH"/>
</dbReference>
<dbReference type="InterPro" id="IPR000683">
    <property type="entry name" value="Gfo/Idh/MocA-like_OxRdtase_N"/>
</dbReference>
<dbReference type="Proteomes" id="UP000283063">
    <property type="component" value="Chromosome"/>
</dbReference>
<evidence type="ECO:0000313" key="3">
    <source>
        <dbReference type="EMBL" id="AZV78494.1"/>
    </source>
</evidence>
<protein>
    <submittedName>
        <fullName evidence="3">Myo-inositol 2-dehydrogenase</fullName>
    </submittedName>
</protein>
<evidence type="ECO:0000259" key="1">
    <source>
        <dbReference type="Pfam" id="PF01408"/>
    </source>
</evidence>
<dbReference type="RefSeq" id="WP_127749055.1">
    <property type="nucleotide sequence ID" value="NZ_CP033219.1"/>
</dbReference>
<dbReference type="SUPFAM" id="SSF51735">
    <property type="entry name" value="NAD(P)-binding Rossmann-fold domains"/>
    <property type="match status" value="1"/>
</dbReference>
<reference evidence="3 4" key="1">
    <citation type="submission" date="2018-10" db="EMBL/GenBank/DDBJ databases">
        <title>Parasedimentitalea marina sp. nov., a psychrophilic bacterium isolated from deep seawater of the New Britain Trench.</title>
        <authorList>
            <person name="Cao J."/>
        </authorList>
    </citation>
    <scope>NUCLEOTIDE SEQUENCE [LARGE SCALE GENOMIC DNA]</scope>
    <source>
        <strain evidence="3 4">W43</strain>
    </source>
</reference>
<evidence type="ECO:0000313" key="4">
    <source>
        <dbReference type="Proteomes" id="UP000283063"/>
    </source>
</evidence>
<sequence>MTIRIAIIGAGIMGADHARIFATELPSVRLQVLCDAATDRAKALADQLGAQDVVSNPEAAILRDDVDAVVIASPDHTHAALTLTAINAGKPVLCEKPLSPNMDECIQVMKAEEALGRQMVQLGFMRRFDPSYSDMKLALTDGTLGQALMMHNFHRNVDTPPTGFEASMAITSSACHEFDVARFVLGTEFKSITAFAPAGVAGKVGPVFMVLETVDDQIVNIEVNNNATYGYDVRGELVGEKGSVFLNTPVTSKYNLGFKGYESYPADWRKRFSEAYRLQNKDFLQFVRSGKTSAAAADAWDGYCSTAVAEAGVAALASGQKTAVSLIEKPAFYK</sequence>
<dbReference type="Gene3D" id="3.30.360.10">
    <property type="entry name" value="Dihydrodipicolinate Reductase, domain 2"/>
    <property type="match status" value="1"/>
</dbReference>